<evidence type="ECO:0000259" key="3">
    <source>
        <dbReference type="Pfam" id="PF19278"/>
    </source>
</evidence>
<protein>
    <submittedName>
        <fullName evidence="4">Methylhydantoinase</fullName>
    </submittedName>
</protein>
<dbReference type="Pfam" id="PF19278">
    <property type="entry name" value="Hydant_A_C"/>
    <property type="match status" value="1"/>
</dbReference>
<dbReference type="OrthoDB" id="9759608at2"/>
<accession>A0A2P7B326</accession>
<dbReference type="InterPro" id="IPR049517">
    <property type="entry name" value="ACX-like_C"/>
</dbReference>
<dbReference type="GO" id="GO:0005829">
    <property type="term" value="C:cytosol"/>
    <property type="evidence" value="ECO:0007669"/>
    <property type="project" value="TreeGrafter"/>
</dbReference>
<evidence type="ECO:0000313" key="5">
    <source>
        <dbReference type="Proteomes" id="UP000241764"/>
    </source>
</evidence>
<dbReference type="InterPro" id="IPR002821">
    <property type="entry name" value="Hydantoinase_A"/>
</dbReference>
<organism evidence="4 5">
    <name type="scientific">Phyllobacterium sophorae</name>
    <dbReference type="NCBI Taxonomy" id="1520277"/>
    <lineage>
        <taxon>Bacteria</taxon>
        <taxon>Pseudomonadati</taxon>
        <taxon>Pseudomonadota</taxon>
        <taxon>Alphaproteobacteria</taxon>
        <taxon>Hyphomicrobiales</taxon>
        <taxon>Phyllobacteriaceae</taxon>
        <taxon>Phyllobacterium</taxon>
    </lineage>
</organism>
<evidence type="ECO:0000313" key="4">
    <source>
        <dbReference type="EMBL" id="PSH60855.1"/>
    </source>
</evidence>
<sequence>MNKRNEIRVGIDVGGTFTDLVLVDDRTKTTIFGKELTSQDDPSRSMLEGLQKLLDAHGVAWTDVANIVHATTLVTNAIIERKGTKVGLITTRGFRDVLEIGNETRYELYDLSFEKPAPLVARQLRLEVSERIGVDGGVITPLDESDVAAAAGVLRGHSVEAVAVCLLHGYRNPSHEQQIAAQLRNLLPGVPVTLSSEIAPVIREYERSNTASANAYVQPIVDQYLTELEAGLFRRGFDGAVHLMLSAGGLTSLDTAKKQPIHLIESGPAAGAIAAGYFSRLVDAPNLISFDMGGTTAKMCLLRNGTPERSTEFEAARVQRFKKGSGLPLKVPVIDLIEIGAGGGSIARVDAMGLLKVGPESASSSPGPVCYNRGGGEPTVTDADLMLGYLSPDYFLGGELQLDIAAVRNAVKEKIAEPLGMDITGAAAGIHEIVNETMASATRMYLTEKGEDPSDYTLLAFGGAGPVHAYGLAKSLGISKIIVPPGAGVMSALGLLTAAPACDLARGYIGQLSAVDWKTVNDLFADMEREAQVLLSELGVAWEDVVQVRSADMRFIGQGFEISSPLPAEELGEHQIARIQDDFIDAYEARFGRRVDGVGIEALTWRLHVCIPQREENLAFATSGKAGEALKGHRQALFEGSGFVDCAVYERSRLTAGSKIAGPAIIEERESTTIVGPDAVVDVDTHFNLSMNISKAV</sequence>
<feature type="domain" description="Hydantoinase/oxoprolinase N-terminal" evidence="2">
    <location>
        <begin position="8"/>
        <end position="185"/>
    </location>
</feature>
<gene>
    <name evidence="4" type="ORF">CU103_25135</name>
</gene>
<dbReference type="SUPFAM" id="SSF53067">
    <property type="entry name" value="Actin-like ATPase domain"/>
    <property type="match status" value="1"/>
</dbReference>
<dbReference type="Proteomes" id="UP000241764">
    <property type="component" value="Unassembled WGS sequence"/>
</dbReference>
<feature type="domain" description="Acetophenone carboxylase-like C-terminal" evidence="3">
    <location>
        <begin position="518"/>
        <end position="686"/>
    </location>
</feature>
<dbReference type="AlphaFoldDB" id="A0A2P7B326"/>
<dbReference type="InterPro" id="IPR045079">
    <property type="entry name" value="Oxoprolinase-like"/>
</dbReference>
<dbReference type="EMBL" id="PGGM01000015">
    <property type="protein sequence ID" value="PSH60855.1"/>
    <property type="molecule type" value="Genomic_DNA"/>
</dbReference>
<dbReference type="Pfam" id="PF05378">
    <property type="entry name" value="Hydant_A_N"/>
    <property type="match status" value="1"/>
</dbReference>
<dbReference type="Pfam" id="PF01968">
    <property type="entry name" value="Hydantoinase_A"/>
    <property type="match status" value="1"/>
</dbReference>
<dbReference type="GO" id="GO:0017168">
    <property type="term" value="F:5-oxoprolinase (ATP-hydrolyzing) activity"/>
    <property type="evidence" value="ECO:0007669"/>
    <property type="project" value="TreeGrafter"/>
</dbReference>
<dbReference type="GO" id="GO:0006749">
    <property type="term" value="P:glutathione metabolic process"/>
    <property type="evidence" value="ECO:0007669"/>
    <property type="project" value="TreeGrafter"/>
</dbReference>
<dbReference type="InterPro" id="IPR008040">
    <property type="entry name" value="Hydant_A_N"/>
</dbReference>
<proteinExistence type="predicted"/>
<dbReference type="PANTHER" id="PTHR11365">
    <property type="entry name" value="5-OXOPROLINASE RELATED"/>
    <property type="match status" value="1"/>
</dbReference>
<name>A0A2P7B326_9HYPH</name>
<evidence type="ECO:0000259" key="1">
    <source>
        <dbReference type="Pfam" id="PF01968"/>
    </source>
</evidence>
<dbReference type="PANTHER" id="PTHR11365:SF23">
    <property type="entry name" value="HYPOTHETICAL 5-OXOPROLINASE (EUROFUNG)-RELATED"/>
    <property type="match status" value="1"/>
</dbReference>
<keyword evidence="5" id="KW-1185">Reference proteome</keyword>
<feature type="domain" description="Hydantoinase A/oxoprolinase" evidence="1">
    <location>
        <begin position="207"/>
        <end position="499"/>
    </location>
</feature>
<reference evidence="5" key="1">
    <citation type="submission" date="2017-11" db="EMBL/GenBank/DDBJ databases">
        <authorList>
            <person name="Kuznetsova I."/>
            <person name="Sazanova A."/>
            <person name="Chirak E."/>
            <person name="Safronova V."/>
            <person name="Willems A."/>
        </authorList>
    </citation>
    <scope>NUCLEOTIDE SEQUENCE [LARGE SCALE GENOMIC DNA]</scope>
    <source>
        <strain evidence="5">CCBAU 03422</strain>
    </source>
</reference>
<dbReference type="InterPro" id="IPR043129">
    <property type="entry name" value="ATPase_NBD"/>
</dbReference>
<dbReference type="RefSeq" id="WP_106666764.1">
    <property type="nucleotide sequence ID" value="NZ_PGGM01000015.1"/>
</dbReference>
<comment type="caution">
    <text evidence="4">The sequence shown here is derived from an EMBL/GenBank/DDBJ whole genome shotgun (WGS) entry which is preliminary data.</text>
</comment>
<evidence type="ECO:0000259" key="2">
    <source>
        <dbReference type="Pfam" id="PF05378"/>
    </source>
</evidence>